<gene>
    <name evidence="6" type="primary">LOC105356846</name>
</gene>
<dbReference type="AlphaFoldDB" id="A0A3B3IM89"/>
<feature type="compositionally biased region" description="Low complexity" evidence="4">
    <location>
        <begin position="284"/>
        <end position="295"/>
    </location>
</feature>
<dbReference type="InterPro" id="IPR045261">
    <property type="entry name" value="MORC_ATPase"/>
</dbReference>
<evidence type="ECO:0000313" key="7">
    <source>
        <dbReference type="Proteomes" id="UP000001038"/>
    </source>
</evidence>
<dbReference type="PANTHER" id="PTHR23336">
    <property type="entry name" value="ZINC FINGER CW-TYPE COILED-COIL DOMAIN PROTEIN 3"/>
    <property type="match status" value="1"/>
</dbReference>
<feature type="region of interest" description="Disordered" evidence="4">
    <location>
        <begin position="438"/>
        <end position="489"/>
    </location>
</feature>
<feature type="domain" description="CW-type" evidence="5">
    <location>
        <begin position="166"/>
        <end position="218"/>
    </location>
</feature>
<dbReference type="GO" id="GO:0005654">
    <property type="term" value="C:nucleoplasm"/>
    <property type="evidence" value="ECO:0000318"/>
    <property type="project" value="GO_Central"/>
</dbReference>
<evidence type="ECO:0000313" key="6">
    <source>
        <dbReference type="Ensembl" id="ENSORLP00000044984.1"/>
    </source>
</evidence>
<reference evidence="6" key="2">
    <citation type="submission" date="2025-08" db="UniProtKB">
        <authorList>
            <consortium name="Ensembl"/>
        </authorList>
    </citation>
    <scope>IDENTIFICATION</scope>
    <source>
        <strain evidence="6">Hd-rR</strain>
    </source>
</reference>
<proteinExistence type="predicted"/>
<dbReference type="Gene3D" id="3.30.40.100">
    <property type="match status" value="1"/>
</dbReference>
<dbReference type="Pfam" id="PF17942">
    <property type="entry name" value="Morc6_S5"/>
    <property type="match status" value="1"/>
</dbReference>
<dbReference type="Bgee" id="ENSORLG00000017910">
    <property type="expression patterns" value="Expressed in blastula and 10 other cell types or tissues"/>
</dbReference>
<feature type="region of interest" description="Disordered" evidence="4">
    <location>
        <begin position="277"/>
        <end position="302"/>
    </location>
</feature>
<evidence type="ECO:0000256" key="3">
    <source>
        <dbReference type="ARBA" id="ARBA00022833"/>
    </source>
</evidence>
<keyword evidence="3" id="KW-0862">Zinc</keyword>
<reference evidence="6" key="3">
    <citation type="submission" date="2025-09" db="UniProtKB">
        <authorList>
            <consortium name="Ensembl"/>
        </authorList>
    </citation>
    <scope>IDENTIFICATION</scope>
    <source>
        <strain evidence="6">Hd-rR</strain>
    </source>
</reference>
<evidence type="ECO:0000256" key="1">
    <source>
        <dbReference type="ARBA" id="ARBA00022723"/>
    </source>
</evidence>
<organism evidence="6 7">
    <name type="scientific">Oryzias latipes</name>
    <name type="common">Japanese rice fish</name>
    <name type="synonym">Japanese killifish</name>
    <dbReference type="NCBI Taxonomy" id="8090"/>
    <lineage>
        <taxon>Eukaryota</taxon>
        <taxon>Metazoa</taxon>
        <taxon>Chordata</taxon>
        <taxon>Craniata</taxon>
        <taxon>Vertebrata</taxon>
        <taxon>Euteleostomi</taxon>
        <taxon>Actinopterygii</taxon>
        <taxon>Neopterygii</taxon>
        <taxon>Teleostei</taxon>
        <taxon>Neoteleostei</taxon>
        <taxon>Acanthomorphata</taxon>
        <taxon>Ovalentaria</taxon>
        <taxon>Atherinomorphae</taxon>
        <taxon>Beloniformes</taxon>
        <taxon>Adrianichthyidae</taxon>
        <taxon>Oryziinae</taxon>
        <taxon>Oryzias</taxon>
    </lineage>
</organism>
<dbReference type="Pfam" id="PF07496">
    <property type="entry name" value="zf-CW"/>
    <property type="match status" value="1"/>
</dbReference>
<feature type="compositionally biased region" description="Basic and acidic residues" evidence="4">
    <location>
        <begin position="229"/>
        <end position="239"/>
    </location>
</feature>
<dbReference type="InterPro" id="IPR011124">
    <property type="entry name" value="Znf_CW"/>
</dbReference>
<dbReference type="GO" id="GO:0016887">
    <property type="term" value="F:ATP hydrolysis activity"/>
    <property type="evidence" value="ECO:0007669"/>
    <property type="project" value="InterPro"/>
</dbReference>
<feature type="compositionally biased region" description="Polar residues" evidence="4">
    <location>
        <begin position="448"/>
        <end position="474"/>
    </location>
</feature>
<keyword evidence="7" id="KW-1185">Reference proteome</keyword>
<evidence type="ECO:0000256" key="2">
    <source>
        <dbReference type="ARBA" id="ARBA00022771"/>
    </source>
</evidence>
<dbReference type="Proteomes" id="UP000001038">
    <property type="component" value="Chromosome 21"/>
</dbReference>
<reference evidence="6 7" key="1">
    <citation type="journal article" date="2007" name="Nature">
        <title>The medaka draft genome and insights into vertebrate genome evolution.</title>
        <authorList>
            <person name="Kasahara M."/>
            <person name="Naruse K."/>
            <person name="Sasaki S."/>
            <person name="Nakatani Y."/>
            <person name="Qu W."/>
            <person name="Ahsan B."/>
            <person name="Yamada T."/>
            <person name="Nagayasu Y."/>
            <person name="Doi K."/>
            <person name="Kasai Y."/>
            <person name="Jindo T."/>
            <person name="Kobayashi D."/>
            <person name="Shimada A."/>
            <person name="Toyoda A."/>
            <person name="Kuroki Y."/>
            <person name="Fujiyama A."/>
            <person name="Sasaki T."/>
            <person name="Shimizu A."/>
            <person name="Asakawa S."/>
            <person name="Shimizu N."/>
            <person name="Hashimoto S."/>
            <person name="Yang J."/>
            <person name="Lee Y."/>
            <person name="Matsushima K."/>
            <person name="Sugano S."/>
            <person name="Sakaizumi M."/>
            <person name="Narita T."/>
            <person name="Ohishi K."/>
            <person name="Haga S."/>
            <person name="Ohta F."/>
            <person name="Nomoto H."/>
            <person name="Nogata K."/>
            <person name="Morishita T."/>
            <person name="Endo T."/>
            <person name="Shin-I T."/>
            <person name="Takeda H."/>
            <person name="Morishita S."/>
            <person name="Kohara Y."/>
        </authorList>
    </citation>
    <scope>NUCLEOTIDE SEQUENCE [LARGE SCALE GENOMIC DNA]</scope>
    <source>
        <strain evidence="6 7">Hd-rR</strain>
    </source>
</reference>
<feature type="compositionally biased region" description="Acidic residues" evidence="4">
    <location>
        <begin position="212"/>
        <end position="223"/>
    </location>
</feature>
<protein>
    <submittedName>
        <fullName evidence="6">MORC family CW-type zinc finger 3a</fullName>
    </submittedName>
</protein>
<dbReference type="GO" id="GO:0005634">
    <property type="term" value="C:nucleus"/>
    <property type="evidence" value="ECO:0000318"/>
    <property type="project" value="GO_Central"/>
</dbReference>
<dbReference type="InterPro" id="IPR041006">
    <property type="entry name" value="Morc_S5"/>
</dbReference>
<name>A0A3B3IM89_ORYLA</name>
<feature type="region of interest" description="Disordered" evidence="4">
    <location>
        <begin position="340"/>
        <end position="360"/>
    </location>
</feature>
<dbReference type="GO" id="GO:0008270">
    <property type="term" value="F:zinc ion binding"/>
    <property type="evidence" value="ECO:0007669"/>
    <property type="project" value="UniProtKB-KW"/>
</dbReference>
<dbReference type="GeneTree" id="ENSGT00940000166160"/>
<feature type="region of interest" description="Disordered" evidence="4">
    <location>
        <begin position="210"/>
        <end position="239"/>
    </location>
</feature>
<evidence type="ECO:0000259" key="5">
    <source>
        <dbReference type="PROSITE" id="PS51050"/>
    </source>
</evidence>
<sequence length="691" mass="78746">MTSHIPETVYSLRAYCSILYLKPRMQVVLRSKTVKTVLIAKSLACMRKDFYKPVFMNKRIPIHFGFNTKSKDQYGVMMYHKNRLIKAYERVGCQLKANNMGVGVIGIIECNFLDPTHNKQSFIESDKYRRTTNNLAIKLDEYWKEMQHRRKKENPNNSIPVEDTMKRPDQNWVQCDGCLKWRRVPDGIDCKKLPDEWFCRMNPDPQFRSCNVEEEPEDSDDEQPSYRKTYKEQEREDKMKKEKIQQARQILEQQEKERFAAIAAQNSALKKQHDKLRRQLRQMSPSTSSNVGSSSLQEGTVRAVTPPLRTTTISQAAMSPSMNNGLPVVTVVSLVSANPPALKRTQPSPLSTPKRPRVNLPHRISGTLAERDTRSPSVPPHMEDLDDTTTINYISILESSSTPMPAKPVDDVTKVQKEQTEEGVNGVSMLLDCTDDAAVESPSEKNTAETGRPTVTVSGTEESQSLAEGNQTVESNRETHVEKSTTEVQKQQDDLLELLQDAIQERDGFKEELQKVTCQLQEMQKKLSEASQKTSSKQSFQAEKSEERDYKALFERVKQKVQDLMKDKQALIAAARRETKLSAEEKDIDEISLQVGCLVQELDKRNQELDELRLQLNSLEEERLRLAAECAEKPGGSAEPDEARRSLIELRQNVGRLLVSSMPALELDQVNYECNVIDEILEQYLSGIDSN</sequence>
<dbReference type="PANTHER" id="PTHR23336:SF22">
    <property type="entry name" value="MORC FAMILY CW-TYPE ZINC FINGER PROTEIN 4"/>
    <property type="match status" value="1"/>
</dbReference>
<feature type="compositionally biased region" description="Basic and acidic residues" evidence="4">
    <location>
        <begin position="475"/>
        <end position="489"/>
    </location>
</feature>
<accession>A0A3B3IM89</accession>
<keyword evidence="1" id="KW-0479">Metal-binding</keyword>
<dbReference type="Ensembl" id="ENSORLT00000030465.1">
    <property type="protein sequence ID" value="ENSORLP00000044984.1"/>
    <property type="gene ID" value="ENSORLG00000017910.2"/>
</dbReference>
<keyword evidence="2" id="KW-0863">Zinc-finger</keyword>
<dbReference type="InParanoid" id="A0A3B3IM89"/>
<dbReference type="STRING" id="8090.ENSORLP00000044984"/>
<dbReference type="PROSITE" id="PS51050">
    <property type="entry name" value="ZF_CW"/>
    <property type="match status" value="1"/>
</dbReference>
<evidence type="ECO:0000256" key="4">
    <source>
        <dbReference type="SAM" id="MobiDB-lite"/>
    </source>
</evidence>